<dbReference type="AlphaFoldDB" id="A0A1I0QHV2"/>
<dbReference type="OrthoDB" id="9808910at2"/>
<dbReference type="CDD" id="cd06464">
    <property type="entry name" value="ACD_sHsps-like"/>
    <property type="match status" value="1"/>
</dbReference>
<feature type="domain" description="SHSP" evidence="3">
    <location>
        <begin position="47"/>
        <end position="161"/>
    </location>
</feature>
<dbReference type="SUPFAM" id="SSF49764">
    <property type="entry name" value="HSP20-like chaperones"/>
    <property type="match status" value="1"/>
</dbReference>
<protein>
    <submittedName>
        <fullName evidence="4">Heat shock protein Hsp20</fullName>
    </submittedName>
</protein>
<dbReference type="EMBL" id="FOIZ01000001">
    <property type="protein sequence ID" value="SEW26665.1"/>
    <property type="molecule type" value="Genomic_DNA"/>
</dbReference>
<dbReference type="Proteomes" id="UP000199167">
    <property type="component" value="Unassembled WGS sequence"/>
</dbReference>
<sequence length="161" mass="17708">MQSQSLPDTQADNSGTAFFPSFQREMNRLIDQFRNGFPIAEALAPPFYGSAVFPSIDVVETEDALEISAEVPGVSEKDIDVTITGDRLTIKGEKTSEHEDKKEGLHRIERHYGSFHRLVPLGFAPADDAVDAKFADGVLKLRIAKPAEAKAKVHKVNINES</sequence>
<dbReference type="Gene3D" id="2.60.40.790">
    <property type="match status" value="1"/>
</dbReference>
<accession>A0A1I0QHV2</accession>
<keyword evidence="4" id="KW-0346">Stress response</keyword>
<evidence type="ECO:0000313" key="5">
    <source>
        <dbReference type="Proteomes" id="UP000199167"/>
    </source>
</evidence>
<reference evidence="4 5" key="1">
    <citation type="submission" date="2016-10" db="EMBL/GenBank/DDBJ databases">
        <authorList>
            <person name="de Groot N.N."/>
        </authorList>
    </citation>
    <scope>NUCLEOTIDE SEQUENCE [LARGE SCALE GENOMIC DNA]</scope>
    <source>
        <strain evidence="4 5">DSM 17925</strain>
    </source>
</reference>
<dbReference type="PANTHER" id="PTHR11527">
    <property type="entry name" value="HEAT-SHOCK PROTEIN 20 FAMILY MEMBER"/>
    <property type="match status" value="1"/>
</dbReference>
<evidence type="ECO:0000313" key="4">
    <source>
        <dbReference type="EMBL" id="SEW26665.1"/>
    </source>
</evidence>
<comment type="similarity">
    <text evidence="1 2">Belongs to the small heat shock protein (HSP20) family.</text>
</comment>
<gene>
    <name evidence="4" type="ORF">SAMN04488515_1934</name>
</gene>
<evidence type="ECO:0000256" key="1">
    <source>
        <dbReference type="PROSITE-ProRule" id="PRU00285"/>
    </source>
</evidence>
<name>A0A1I0QHV2_9RHOB</name>
<keyword evidence="5" id="KW-1185">Reference proteome</keyword>
<evidence type="ECO:0000256" key="2">
    <source>
        <dbReference type="RuleBase" id="RU003616"/>
    </source>
</evidence>
<dbReference type="InterPro" id="IPR002068">
    <property type="entry name" value="A-crystallin/Hsp20_dom"/>
</dbReference>
<dbReference type="STRING" id="364200.SAMN04488515_1934"/>
<organism evidence="4 5">
    <name type="scientific">Cognatiyoonia koreensis</name>
    <dbReference type="NCBI Taxonomy" id="364200"/>
    <lineage>
        <taxon>Bacteria</taxon>
        <taxon>Pseudomonadati</taxon>
        <taxon>Pseudomonadota</taxon>
        <taxon>Alphaproteobacteria</taxon>
        <taxon>Rhodobacterales</taxon>
        <taxon>Paracoccaceae</taxon>
        <taxon>Cognatiyoonia</taxon>
    </lineage>
</organism>
<evidence type="ECO:0000259" key="3">
    <source>
        <dbReference type="PROSITE" id="PS01031"/>
    </source>
</evidence>
<dbReference type="PROSITE" id="PS01031">
    <property type="entry name" value="SHSP"/>
    <property type="match status" value="1"/>
</dbReference>
<dbReference type="InterPro" id="IPR008978">
    <property type="entry name" value="HSP20-like_chaperone"/>
</dbReference>
<dbReference type="Pfam" id="PF00011">
    <property type="entry name" value="HSP20"/>
    <property type="match status" value="1"/>
</dbReference>
<dbReference type="InterPro" id="IPR031107">
    <property type="entry name" value="Small_HSP"/>
</dbReference>
<proteinExistence type="inferred from homology"/>
<dbReference type="RefSeq" id="WP_089993238.1">
    <property type="nucleotide sequence ID" value="NZ_FOIZ01000001.1"/>
</dbReference>